<name>A0A1I3LKJ8_9BACL</name>
<dbReference type="InterPro" id="IPR038693">
    <property type="entry name" value="PaaB_sf"/>
</dbReference>
<dbReference type="OrthoDB" id="2085342at2"/>
<dbReference type="Pfam" id="PF06243">
    <property type="entry name" value="PaaB"/>
    <property type="match status" value="1"/>
</dbReference>
<proteinExistence type="predicted"/>
<evidence type="ECO:0000313" key="2">
    <source>
        <dbReference type="Proteomes" id="UP000199545"/>
    </source>
</evidence>
<accession>A0A1I3LKJ8</accession>
<dbReference type="Proteomes" id="UP000199545">
    <property type="component" value="Unassembled WGS sequence"/>
</dbReference>
<dbReference type="AlphaFoldDB" id="A0A1I3LKJ8"/>
<organism evidence="1 2">
    <name type="scientific">Thermoflavimicrobium dichotomicum</name>
    <dbReference type="NCBI Taxonomy" id="46223"/>
    <lineage>
        <taxon>Bacteria</taxon>
        <taxon>Bacillati</taxon>
        <taxon>Bacillota</taxon>
        <taxon>Bacilli</taxon>
        <taxon>Bacillales</taxon>
        <taxon>Thermoactinomycetaceae</taxon>
        <taxon>Thermoflavimicrobium</taxon>
    </lineage>
</organism>
<dbReference type="EMBL" id="FORR01000002">
    <property type="protein sequence ID" value="SFI85005.1"/>
    <property type="molecule type" value="Genomic_DNA"/>
</dbReference>
<protein>
    <submittedName>
        <fullName evidence="1">Ring-1,2-phenylacetyl-CoA epoxidase subunit PaaB</fullName>
    </submittedName>
</protein>
<sequence length="115" mass="13507">MMSADGKVEYGVYEVFVQKSHADHHVHVGSLMAPSPDLAMQLARENFLRRDSAVNLWIVPREYIYTTPYSSDFFAREMDRKYREVGGYTENGRLWRLFKEKTLTMEEIVSHIEET</sequence>
<dbReference type="InterPro" id="IPR009359">
    <property type="entry name" value="PaaB"/>
</dbReference>
<evidence type="ECO:0000313" key="1">
    <source>
        <dbReference type="EMBL" id="SFI85005.1"/>
    </source>
</evidence>
<keyword evidence="2" id="KW-1185">Reference proteome</keyword>
<dbReference type="STRING" id="46223.SAMN05421852_102224"/>
<dbReference type="Gene3D" id="3.10.20.520">
    <property type="entry name" value="Phenylacetic acid degradation B"/>
    <property type="match status" value="1"/>
</dbReference>
<reference evidence="1 2" key="1">
    <citation type="submission" date="2016-10" db="EMBL/GenBank/DDBJ databases">
        <authorList>
            <person name="de Groot N.N."/>
        </authorList>
    </citation>
    <scope>NUCLEOTIDE SEQUENCE [LARGE SCALE GENOMIC DNA]</scope>
    <source>
        <strain evidence="1 2">DSM 44778</strain>
    </source>
</reference>
<gene>
    <name evidence="1" type="ORF">SAMN05421852_102224</name>
</gene>